<dbReference type="PANTHER" id="PTHR24198">
    <property type="entry name" value="ANKYRIN REPEAT AND PROTEIN KINASE DOMAIN-CONTAINING PROTEIN"/>
    <property type="match status" value="1"/>
</dbReference>
<dbReference type="PROSITE" id="PS50088">
    <property type="entry name" value="ANK_REPEAT"/>
    <property type="match status" value="1"/>
</dbReference>
<dbReference type="Gene3D" id="1.25.40.20">
    <property type="entry name" value="Ankyrin repeat-containing domain"/>
    <property type="match status" value="1"/>
</dbReference>
<protein>
    <submittedName>
        <fullName evidence="3">Uncharacterized protein</fullName>
    </submittedName>
</protein>
<evidence type="ECO:0000256" key="1">
    <source>
        <dbReference type="ARBA" id="ARBA00022737"/>
    </source>
</evidence>
<dbReference type="SUPFAM" id="SSF48403">
    <property type="entry name" value="Ankyrin repeat"/>
    <property type="match status" value="1"/>
</dbReference>
<dbReference type="SMART" id="SM00248">
    <property type="entry name" value="ANK"/>
    <property type="match status" value="3"/>
</dbReference>
<evidence type="ECO:0000313" key="3">
    <source>
        <dbReference type="EMBL" id="AYV79366.1"/>
    </source>
</evidence>
<dbReference type="PROSITE" id="PS50297">
    <property type="entry name" value="ANK_REP_REGION"/>
    <property type="match status" value="1"/>
</dbReference>
<dbReference type="InterPro" id="IPR002110">
    <property type="entry name" value="Ankyrin_rpt"/>
</dbReference>
<dbReference type="EMBL" id="MK072142">
    <property type="protein sequence ID" value="AYV79366.1"/>
    <property type="molecule type" value="Genomic_DNA"/>
</dbReference>
<dbReference type="PANTHER" id="PTHR24198:SF165">
    <property type="entry name" value="ANKYRIN REPEAT-CONTAINING PROTEIN-RELATED"/>
    <property type="match status" value="1"/>
</dbReference>
<name>A0A3G4ZWT5_9VIRU</name>
<organism evidence="3">
    <name type="scientific">Faunusvirus sp</name>
    <dbReference type="NCBI Taxonomy" id="2487766"/>
    <lineage>
        <taxon>Viruses</taxon>
        <taxon>Varidnaviria</taxon>
        <taxon>Bamfordvirae</taxon>
        <taxon>Nucleocytoviricota</taxon>
        <taxon>Megaviricetes</taxon>
        <taxon>Imitervirales</taxon>
        <taxon>Mimiviridae</taxon>
    </lineage>
</organism>
<reference evidence="3" key="1">
    <citation type="submission" date="2018-10" db="EMBL/GenBank/DDBJ databases">
        <title>Hidden diversity of soil giant viruses.</title>
        <authorList>
            <person name="Schulz F."/>
            <person name="Alteio L."/>
            <person name="Goudeau D."/>
            <person name="Ryan E.M."/>
            <person name="Malmstrom R.R."/>
            <person name="Blanchard J."/>
            <person name="Woyke T."/>
        </authorList>
    </citation>
    <scope>NUCLEOTIDE SEQUENCE</scope>
    <source>
        <strain evidence="3">FNV1</strain>
    </source>
</reference>
<accession>A0A3G4ZWT5</accession>
<proteinExistence type="predicted"/>
<keyword evidence="2" id="KW-0040">ANK repeat</keyword>
<evidence type="ECO:0000256" key="2">
    <source>
        <dbReference type="ARBA" id="ARBA00023043"/>
    </source>
</evidence>
<keyword evidence="1" id="KW-0677">Repeat</keyword>
<dbReference type="Pfam" id="PF12796">
    <property type="entry name" value="Ank_2"/>
    <property type="match status" value="1"/>
</dbReference>
<sequence>MYKRQIVSNFIKLVSDTYDTIEEIDDVTCVNYINDYKSTKFFDIIIEYHEQKLTPMLYVCQKSVINIVPRRQLILEMIKCGADIDICHNGWSTFAYACYFADIDFVTKICEYKYDINQQDNTGRTSLMRSLFFGQYDLAQLLIQKSADIHICDNYNKTALVYACGPPRDVGYIYGPERENTIIMLIKSGAEFIEYIDEHILNRGMKIVDKYIRDIYREKIMESIDDKSTDNIMHKCYGHLDMTYIVKMSGEFII</sequence>
<gene>
    <name evidence="3" type="ORF">Faunusvirus11_5</name>
</gene>
<dbReference type="InterPro" id="IPR036770">
    <property type="entry name" value="Ankyrin_rpt-contain_sf"/>
</dbReference>